<dbReference type="Pfam" id="PF04298">
    <property type="entry name" value="Zn_peptidase_2"/>
    <property type="match status" value="1"/>
</dbReference>
<keyword evidence="1" id="KW-1133">Transmembrane helix</keyword>
<evidence type="ECO:0000256" key="1">
    <source>
        <dbReference type="SAM" id="Phobius"/>
    </source>
</evidence>
<dbReference type="EMBL" id="FQVG01000055">
    <property type="protein sequence ID" value="SHF31823.1"/>
    <property type="molecule type" value="Genomic_DNA"/>
</dbReference>
<dbReference type="InterPro" id="IPR007395">
    <property type="entry name" value="Zn_peptidase_2"/>
</dbReference>
<dbReference type="AlphaFoldDB" id="A0A1M5ANI9"/>
<sequence length="227" mass="25057">MFYYDSTFVILIPAILLSLYAQAKIQSTYSRYSREYSLSGLTGAEAARRILDYNGLYDVAIEMIPGNLTDHYDPRDRVLRLSQGVFHSSSIAAIGVAAHEAGHALQHNRGYAPLIFRNALVPVANIGSNLSWVLILLGIFLSSAGLINLGILLFTAVVLFQVITLPVEFNASSRALNQLDNYNILYKEELYKAKKVLSAAALTYVAATLMAISQLLRLIVLTRDSRD</sequence>
<evidence type="ECO:0008006" key="4">
    <source>
        <dbReference type="Google" id="ProtNLM"/>
    </source>
</evidence>
<keyword evidence="1" id="KW-0812">Transmembrane</keyword>
<dbReference type="Proteomes" id="UP000184423">
    <property type="component" value="Unassembled WGS sequence"/>
</dbReference>
<accession>A0A1M5ANI9</accession>
<reference evidence="3" key="1">
    <citation type="submission" date="2016-11" db="EMBL/GenBank/DDBJ databases">
        <authorList>
            <person name="Varghese N."/>
            <person name="Submissions S."/>
        </authorList>
    </citation>
    <scope>NUCLEOTIDE SEQUENCE [LARGE SCALE GENOMIC DNA]</scope>
    <source>
        <strain evidence="3">DSM 10124</strain>
    </source>
</reference>
<dbReference type="RefSeq" id="WP_073249761.1">
    <property type="nucleotide sequence ID" value="NZ_FQVG01000055.1"/>
</dbReference>
<feature type="transmembrane region" description="Helical" evidence="1">
    <location>
        <begin position="132"/>
        <end position="160"/>
    </location>
</feature>
<dbReference type="PANTHER" id="PTHR36434:SF1">
    <property type="entry name" value="MEMBRANE PROTEASE YUGP-RELATED"/>
    <property type="match status" value="1"/>
</dbReference>
<feature type="transmembrane region" description="Helical" evidence="1">
    <location>
        <begin position="196"/>
        <end position="220"/>
    </location>
</feature>
<protein>
    <recommendedName>
        <fullName evidence="4">Neutral zinc metallopeptidase</fullName>
    </recommendedName>
</protein>
<name>A0A1M5ANI9_9CLOT</name>
<proteinExistence type="predicted"/>
<evidence type="ECO:0000313" key="3">
    <source>
        <dbReference type="Proteomes" id="UP000184423"/>
    </source>
</evidence>
<dbReference type="PANTHER" id="PTHR36434">
    <property type="entry name" value="MEMBRANE PROTEASE YUGP-RELATED"/>
    <property type="match status" value="1"/>
</dbReference>
<evidence type="ECO:0000313" key="2">
    <source>
        <dbReference type="EMBL" id="SHF31823.1"/>
    </source>
</evidence>
<keyword evidence="1" id="KW-0472">Membrane</keyword>
<organism evidence="2 3">
    <name type="scientific">Caloramator proteoclasticus DSM 10124</name>
    <dbReference type="NCBI Taxonomy" id="1121262"/>
    <lineage>
        <taxon>Bacteria</taxon>
        <taxon>Bacillati</taxon>
        <taxon>Bacillota</taxon>
        <taxon>Clostridia</taxon>
        <taxon>Eubacteriales</taxon>
        <taxon>Clostridiaceae</taxon>
        <taxon>Caloramator</taxon>
    </lineage>
</organism>
<gene>
    <name evidence="2" type="ORF">SAMN02746091_02248</name>
</gene>
<keyword evidence="3" id="KW-1185">Reference proteome</keyword>